<comment type="similarity">
    <text evidence="1">Belongs to the thioesterase PaaI family.</text>
</comment>
<accession>A0ABY4W404</accession>
<dbReference type="PANTHER" id="PTHR21660">
    <property type="entry name" value="THIOESTERASE SUPERFAMILY MEMBER-RELATED"/>
    <property type="match status" value="1"/>
</dbReference>
<evidence type="ECO:0000256" key="1">
    <source>
        <dbReference type="ARBA" id="ARBA00008324"/>
    </source>
</evidence>
<protein>
    <submittedName>
        <fullName evidence="5">PaaI family thioesterase</fullName>
    </submittedName>
</protein>
<gene>
    <name evidence="5" type="ORF">NBZ79_02955</name>
</gene>
<feature type="compositionally biased region" description="Basic and acidic residues" evidence="3">
    <location>
        <begin position="1"/>
        <end position="10"/>
    </location>
</feature>
<dbReference type="Gene3D" id="3.10.129.10">
    <property type="entry name" value="Hotdog Thioesterase"/>
    <property type="match status" value="1"/>
</dbReference>
<feature type="region of interest" description="Disordered" evidence="3">
    <location>
        <begin position="1"/>
        <end position="28"/>
    </location>
</feature>
<organism evidence="5 6">
    <name type="scientific">Sneathiella marina</name>
    <dbReference type="NCBI Taxonomy" id="2950108"/>
    <lineage>
        <taxon>Bacteria</taxon>
        <taxon>Pseudomonadati</taxon>
        <taxon>Pseudomonadota</taxon>
        <taxon>Alphaproteobacteria</taxon>
        <taxon>Sneathiellales</taxon>
        <taxon>Sneathiellaceae</taxon>
        <taxon>Sneathiella</taxon>
    </lineage>
</organism>
<evidence type="ECO:0000259" key="4">
    <source>
        <dbReference type="Pfam" id="PF03061"/>
    </source>
</evidence>
<dbReference type="Proteomes" id="UP001056291">
    <property type="component" value="Chromosome"/>
</dbReference>
<evidence type="ECO:0000256" key="2">
    <source>
        <dbReference type="ARBA" id="ARBA00022801"/>
    </source>
</evidence>
<dbReference type="SUPFAM" id="SSF54637">
    <property type="entry name" value="Thioesterase/thiol ester dehydrase-isomerase"/>
    <property type="match status" value="1"/>
</dbReference>
<keyword evidence="6" id="KW-1185">Reference proteome</keyword>
<dbReference type="RefSeq" id="WP_251935363.1">
    <property type="nucleotide sequence ID" value="NZ_CP098747.1"/>
</dbReference>
<dbReference type="InterPro" id="IPR029069">
    <property type="entry name" value="HotDog_dom_sf"/>
</dbReference>
<dbReference type="CDD" id="cd03443">
    <property type="entry name" value="PaaI_thioesterase"/>
    <property type="match status" value="1"/>
</dbReference>
<evidence type="ECO:0000313" key="5">
    <source>
        <dbReference type="EMBL" id="USG61932.1"/>
    </source>
</evidence>
<sequence>MTRTRTESKPPKKGFSLRGNASPLTDPWEPIYSREEPDRIDIGLWLREEHCNGRGFAHGGLISALADSCMGHSCFHAMGGKRNLVTVSLSVDFLGVTHPGVWLEIKSEIVKTGRSLCFVQCKVTADDILCARANATFKII</sequence>
<dbReference type="InterPro" id="IPR039298">
    <property type="entry name" value="ACOT13"/>
</dbReference>
<evidence type="ECO:0000256" key="3">
    <source>
        <dbReference type="SAM" id="MobiDB-lite"/>
    </source>
</evidence>
<proteinExistence type="inferred from homology"/>
<feature type="domain" description="Thioesterase" evidence="4">
    <location>
        <begin position="55"/>
        <end position="128"/>
    </location>
</feature>
<dbReference type="InterPro" id="IPR006683">
    <property type="entry name" value="Thioestr_dom"/>
</dbReference>
<dbReference type="Pfam" id="PF03061">
    <property type="entry name" value="4HBT"/>
    <property type="match status" value="1"/>
</dbReference>
<keyword evidence="2" id="KW-0378">Hydrolase</keyword>
<name>A0ABY4W404_9PROT</name>
<reference evidence="5" key="1">
    <citation type="submission" date="2022-06" db="EMBL/GenBank/DDBJ databases">
        <title>Sneathiella actinostolidae sp. nov., isolated from a sea anemonein the Western Pacific Ocean.</title>
        <authorList>
            <person name="Wei M.J."/>
        </authorList>
    </citation>
    <scope>NUCLEOTIDE SEQUENCE</scope>
    <source>
        <strain evidence="5">PHK-P5</strain>
    </source>
</reference>
<evidence type="ECO:0000313" key="6">
    <source>
        <dbReference type="Proteomes" id="UP001056291"/>
    </source>
</evidence>
<dbReference type="PANTHER" id="PTHR21660:SF1">
    <property type="entry name" value="ACYL-COENZYME A THIOESTERASE 13"/>
    <property type="match status" value="1"/>
</dbReference>
<dbReference type="EMBL" id="CP098747">
    <property type="protein sequence ID" value="USG61932.1"/>
    <property type="molecule type" value="Genomic_DNA"/>
</dbReference>